<name>A0AAE3W3B1_9ACTN</name>
<comment type="caution">
    <text evidence="2">The sequence shown here is derived from an EMBL/GenBank/DDBJ whole genome shotgun (WGS) entry which is preliminary data.</text>
</comment>
<dbReference type="EMBL" id="JAUSUZ010000001">
    <property type="protein sequence ID" value="MDQ0368576.1"/>
    <property type="molecule type" value="Genomic_DNA"/>
</dbReference>
<evidence type="ECO:0000256" key="1">
    <source>
        <dbReference type="SAM" id="SignalP"/>
    </source>
</evidence>
<dbReference type="RefSeq" id="WP_307243215.1">
    <property type="nucleotide sequence ID" value="NZ_JAUSUZ010000001.1"/>
</dbReference>
<gene>
    <name evidence="2" type="ORF">J2S42_005245</name>
</gene>
<organism evidence="2 3">
    <name type="scientific">Catenuloplanes indicus</name>
    <dbReference type="NCBI Taxonomy" id="137267"/>
    <lineage>
        <taxon>Bacteria</taxon>
        <taxon>Bacillati</taxon>
        <taxon>Actinomycetota</taxon>
        <taxon>Actinomycetes</taxon>
        <taxon>Micromonosporales</taxon>
        <taxon>Micromonosporaceae</taxon>
        <taxon>Catenuloplanes</taxon>
    </lineage>
</organism>
<proteinExistence type="predicted"/>
<dbReference type="Proteomes" id="UP001240236">
    <property type="component" value="Unassembled WGS sequence"/>
</dbReference>
<evidence type="ECO:0008006" key="4">
    <source>
        <dbReference type="Google" id="ProtNLM"/>
    </source>
</evidence>
<accession>A0AAE3W3B1</accession>
<reference evidence="2 3" key="1">
    <citation type="submission" date="2023-07" db="EMBL/GenBank/DDBJ databases">
        <title>Sequencing the genomes of 1000 actinobacteria strains.</title>
        <authorList>
            <person name="Klenk H.-P."/>
        </authorList>
    </citation>
    <scope>NUCLEOTIDE SEQUENCE [LARGE SCALE GENOMIC DNA]</scope>
    <source>
        <strain evidence="2 3">DSM 44709</strain>
    </source>
</reference>
<evidence type="ECO:0000313" key="2">
    <source>
        <dbReference type="EMBL" id="MDQ0368576.1"/>
    </source>
</evidence>
<keyword evidence="1" id="KW-0732">Signal</keyword>
<dbReference type="AlphaFoldDB" id="A0AAE3W3B1"/>
<evidence type="ECO:0000313" key="3">
    <source>
        <dbReference type="Proteomes" id="UP001240236"/>
    </source>
</evidence>
<feature type="chain" id="PRO_5042240095" description="Secreted protein" evidence="1">
    <location>
        <begin position="31"/>
        <end position="164"/>
    </location>
</feature>
<protein>
    <recommendedName>
        <fullName evidence="4">Secreted protein</fullName>
    </recommendedName>
</protein>
<keyword evidence="3" id="KW-1185">Reference proteome</keyword>
<feature type="signal peptide" evidence="1">
    <location>
        <begin position="1"/>
        <end position="30"/>
    </location>
</feature>
<sequence>MRTIYRWRWVAMSVAALAMTALLGGLSVHADATAAEKPVAPAGGTETIRFRLRSEPVEAPAPGTTTPLRIRLTNPHDGRVRIDALVGSVLTVSRPDCHATTSDLTVGPYHAPPGLPFTLGPGETVDAGTIPVFVPPAASAACRTATYQFLIIGTGVRLPASQSA</sequence>